<dbReference type="InterPro" id="IPR000073">
    <property type="entry name" value="AB_hydrolase_1"/>
</dbReference>
<sequence>MIQRLDVSFPSNGDSCAAWLYLPEEPSPHPVIVMAHGLGGVREMRLDAFAERFCEAGYACLVFDYRNFGASEGEPRQLLDIASQQQDWLSAVAYARARKELDPAKVILWGSSFSGGHVIHTAAADGKIAAVIAQCPFTDGLASLFKVNPLTSIKLTVLGLADVARSLLGVTPVTVRIAGPRGSAALMTAKDAEAGYLGLVPPKYPFKNYVAARFALNIALYRPGKKTTKLFCPILFCVCETDTVAPAGPTLHYAKRAMDAEIHIFQEGHFDIYVGEAFERVIEKEIAFLKRRVSRGAARFHPEQLSYQSQIR</sequence>
<evidence type="ECO:0000313" key="6">
    <source>
        <dbReference type="Proteomes" id="UP000326067"/>
    </source>
</evidence>
<reference evidence="6 7" key="1">
    <citation type="submission" date="2019-09" db="EMBL/GenBank/DDBJ databases">
        <authorList>
            <person name="Chandra G."/>
            <person name="Truman W A."/>
        </authorList>
    </citation>
    <scope>NUCLEOTIDE SEQUENCE [LARGE SCALE GENOMIC DNA]</scope>
    <source>
        <strain evidence="4">PS847</strain>
        <strain evidence="5">PS925</strain>
    </source>
</reference>
<dbReference type="EMBL" id="CABVJG010000003">
    <property type="protein sequence ID" value="VVP91410.1"/>
    <property type="molecule type" value="Genomic_DNA"/>
</dbReference>
<evidence type="ECO:0000313" key="7">
    <source>
        <dbReference type="Proteomes" id="UP000412311"/>
    </source>
</evidence>
<dbReference type="Proteomes" id="UP000412311">
    <property type="component" value="Unassembled WGS sequence"/>
</dbReference>
<organism evidence="5 7">
    <name type="scientific">Pseudomonas fluorescens</name>
    <dbReference type="NCBI Taxonomy" id="294"/>
    <lineage>
        <taxon>Bacteria</taxon>
        <taxon>Pseudomonadati</taxon>
        <taxon>Pseudomonadota</taxon>
        <taxon>Gammaproteobacteria</taxon>
        <taxon>Pseudomonadales</taxon>
        <taxon>Pseudomonadaceae</taxon>
        <taxon>Pseudomonas</taxon>
    </lineage>
</organism>
<dbReference type="InterPro" id="IPR029058">
    <property type="entry name" value="AB_hydrolase_fold"/>
</dbReference>
<dbReference type="Gene3D" id="3.40.50.1820">
    <property type="entry name" value="alpha/beta hydrolase"/>
    <property type="match status" value="1"/>
</dbReference>
<dbReference type="SUPFAM" id="SSF53474">
    <property type="entry name" value="alpha/beta-Hydrolases"/>
    <property type="match status" value="1"/>
</dbReference>
<accession>A0A5E7SZQ6</accession>
<evidence type="ECO:0000259" key="3">
    <source>
        <dbReference type="Pfam" id="PF00561"/>
    </source>
</evidence>
<protein>
    <recommendedName>
        <fullName evidence="3">AB hydrolase-1 domain-containing protein</fullName>
    </recommendedName>
</protein>
<dbReference type="PANTHER" id="PTHR22946">
    <property type="entry name" value="DIENELACTONE HYDROLASE DOMAIN-CONTAINING PROTEIN-RELATED"/>
    <property type="match status" value="1"/>
</dbReference>
<comment type="similarity">
    <text evidence="2">Belongs to the AB hydrolase superfamily. FUS2 hydrolase family.</text>
</comment>
<dbReference type="GO" id="GO:0052689">
    <property type="term" value="F:carboxylic ester hydrolase activity"/>
    <property type="evidence" value="ECO:0007669"/>
    <property type="project" value="UniProtKB-ARBA"/>
</dbReference>
<dbReference type="InterPro" id="IPR050261">
    <property type="entry name" value="FrsA_esterase"/>
</dbReference>
<dbReference type="AlphaFoldDB" id="A0A5E7SZQ6"/>
<name>A0A5E7SZQ6_PSEFL</name>
<feature type="domain" description="AB hydrolase-1" evidence="3">
    <location>
        <begin position="30"/>
        <end position="136"/>
    </location>
</feature>
<evidence type="ECO:0000313" key="4">
    <source>
        <dbReference type="EMBL" id="VVO62591.1"/>
    </source>
</evidence>
<dbReference type="Pfam" id="PF00561">
    <property type="entry name" value="Abhydrolase_1"/>
    <property type="match status" value="1"/>
</dbReference>
<evidence type="ECO:0000256" key="2">
    <source>
        <dbReference type="ARBA" id="ARBA00038115"/>
    </source>
</evidence>
<keyword evidence="1" id="KW-0378">Hydrolase</keyword>
<evidence type="ECO:0000313" key="5">
    <source>
        <dbReference type="EMBL" id="VVP91410.1"/>
    </source>
</evidence>
<evidence type="ECO:0000256" key="1">
    <source>
        <dbReference type="ARBA" id="ARBA00022801"/>
    </source>
</evidence>
<dbReference type="PANTHER" id="PTHR22946:SF9">
    <property type="entry name" value="POLYKETIDE TRANSFERASE AF380"/>
    <property type="match status" value="1"/>
</dbReference>
<proteinExistence type="inferred from homology"/>
<dbReference type="Proteomes" id="UP000326067">
    <property type="component" value="Unassembled WGS sequence"/>
</dbReference>
<dbReference type="RefSeq" id="WP_053479729.1">
    <property type="nucleotide sequence ID" value="NZ_CABVIC010000001.1"/>
</dbReference>
<dbReference type="EMBL" id="CABVIC010000001">
    <property type="protein sequence ID" value="VVO62591.1"/>
    <property type="molecule type" value="Genomic_DNA"/>
</dbReference>
<gene>
    <name evidence="4" type="ORF">PS847_00877</name>
    <name evidence="5" type="ORF">PS925_01426</name>
</gene>